<proteinExistence type="predicted"/>
<dbReference type="AlphaFoldDB" id="A0A3N4H8S8"/>
<protein>
    <submittedName>
        <fullName evidence="2">Uncharacterized protein</fullName>
    </submittedName>
</protein>
<reference evidence="2 3" key="1">
    <citation type="journal article" date="2018" name="Nat. Ecol. Evol.">
        <title>Pezizomycetes genomes reveal the molecular basis of ectomycorrhizal truffle lifestyle.</title>
        <authorList>
            <person name="Murat C."/>
            <person name="Payen T."/>
            <person name="Noel B."/>
            <person name="Kuo A."/>
            <person name="Morin E."/>
            <person name="Chen J."/>
            <person name="Kohler A."/>
            <person name="Krizsan K."/>
            <person name="Balestrini R."/>
            <person name="Da Silva C."/>
            <person name="Montanini B."/>
            <person name="Hainaut M."/>
            <person name="Levati E."/>
            <person name="Barry K.W."/>
            <person name="Belfiori B."/>
            <person name="Cichocki N."/>
            <person name="Clum A."/>
            <person name="Dockter R.B."/>
            <person name="Fauchery L."/>
            <person name="Guy J."/>
            <person name="Iotti M."/>
            <person name="Le Tacon F."/>
            <person name="Lindquist E.A."/>
            <person name="Lipzen A."/>
            <person name="Malagnac F."/>
            <person name="Mello A."/>
            <person name="Molinier V."/>
            <person name="Miyauchi S."/>
            <person name="Poulain J."/>
            <person name="Riccioni C."/>
            <person name="Rubini A."/>
            <person name="Sitrit Y."/>
            <person name="Splivallo R."/>
            <person name="Traeger S."/>
            <person name="Wang M."/>
            <person name="Zifcakova L."/>
            <person name="Wipf D."/>
            <person name="Zambonelli A."/>
            <person name="Paolocci F."/>
            <person name="Nowrousian M."/>
            <person name="Ottonello S."/>
            <person name="Baldrian P."/>
            <person name="Spatafora J.W."/>
            <person name="Henrissat B."/>
            <person name="Nagy L.G."/>
            <person name="Aury J.M."/>
            <person name="Wincker P."/>
            <person name="Grigoriev I.V."/>
            <person name="Bonfante P."/>
            <person name="Martin F.M."/>
        </authorList>
    </citation>
    <scope>NUCLEOTIDE SEQUENCE [LARGE SCALE GENOMIC DNA]</scope>
    <source>
        <strain evidence="2 3">RN42</strain>
    </source>
</reference>
<evidence type="ECO:0000313" key="3">
    <source>
        <dbReference type="Proteomes" id="UP000275078"/>
    </source>
</evidence>
<sequence length="60" mass="6829">MIKTASEVHWHIALPDSTYQHKTKVGPEGWLNPGFEPGTSRTTDCSSLNLRTDPKRESYR</sequence>
<name>A0A3N4H8S8_ASCIM</name>
<dbReference type="Proteomes" id="UP000275078">
    <property type="component" value="Unassembled WGS sequence"/>
</dbReference>
<gene>
    <name evidence="2" type="ORF">BJ508DRAFT_109227</name>
</gene>
<feature type="region of interest" description="Disordered" evidence="1">
    <location>
        <begin position="30"/>
        <end position="60"/>
    </location>
</feature>
<dbReference type="EMBL" id="ML119967">
    <property type="protein sequence ID" value="RPA71143.1"/>
    <property type="molecule type" value="Genomic_DNA"/>
</dbReference>
<evidence type="ECO:0000313" key="2">
    <source>
        <dbReference type="EMBL" id="RPA71143.1"/>
    </source>
</evidence>
<feature type="compositionally biased region" description="Polar residues" evidence="1">
    <location>
        <begin position="39"/>
        <end position="50"/>
    </location>
</feature>
<organism evidence="2 3">
    <name type="scientific">Ascobolus immersus RN42</name>
    <dbReference type="NCBI Taxonomy" id="1160509"/>
    <lineage>
        <taxon>Eukaryota</taxon>
        <taxon>Fungi</taxon>
        <taxon>Dikarya</taxon>
        <taxon>Ascomycota</taxon>
        <taxon>Pezizomycotina</taxon>
        <taxon>Pezizomycetes</taxon>
        <taxon>Pezizales</taxon>
        <taxon>Ascobolaceae</taxon>
        <taxon>Ascobolus</taxon>
    </lineage>
</organism>
<evidence type="ECO:0000256" key="1">
    <source>
        <dbReference type="SAM" id="MobiDB-lite"/>
    </source>
</evidence>
<accession>A0A3N4H8S8</accession>
<keyword evidence="3" id="KW-1185">Reference proteome</keyword>